<gene>
    <name evidence="1" type="ORF">S12H4_53415</name>
</gene>
<accession>X1UHG8</accession>
<feature type="non-terminal residue" evidence="1">
    <location>
        <position position="93"/>
    </location>
</feature>
<sequence length="93" mass="10559">MKPEELKQIKKLQFGDLVRVYWLDASEAMGRTGEGGEPHFDTPVASIGHYVGVKGKRAQHLILLKDIFQITEKTYDLVYNCIPVGMIEKVNVR</sequence>
<name>X1UHG8_9ZZZZ</name>
<evidence type="ECO:0000313" key="1">
    <source>
        <dbReference type="EMBL" id="GAJ02997.1"/>
    </source>
</evidence>
<reference evidence="1" key="1">
    <citation type="journal article" date="2014" name="Front. Microbiol.">
        <title>High frequency of phylogenetically diverse reductive dehalogenase-homologous genes in deep subseafloor sedimentary metagenomes.</title>
        <authorList>
            <person name="Kawai M."/>
            <person name="Futagami T."/>
            <person name="Toyoda A."/>
            <person name="Takaki Y."/>
            <person name="Nishi S."/>
            <person name="Hori S."/>
            <person name="Arai W."/>
            <person name="Tsubouchi T."/>
            <person name="Morono Y."/>
            <person name="Uchiyama I."/>
            <person name="Ito T."/>
            <person name="Fujiyama A."/>
            <person name="Inagaki F."/>
            <person name="Takami H."/>
        </authorList>
    </citation>
    <scope>NUCLEOTIDE SEQUENCE</scope>
    <source>
        <strain evidence="1">Expedition CK06-06</strain>
    </source>
</reference>
<protein>
    <submittedName>
        <fullName evidence="1">Uncharacterized protein</fullName>
    </submittedName>
</protein>
<dbReference type="AlphaFoldDB" id="X1UHG8"/>
<dbReference type="EMBL" id="BARW01033999">
    <property type="protein sequence ID" value="GAJ02997.1"/>
    <property type="molecule type" value="Genomic_DNA"/>
</dbReference>
<comment type="caution">
    <text evidence="1">The sequence shown here is derived from an EMBL/GenBank/DDBJ whole genome shotgun (WGS) entry which is preliminary data.</text>
</comment>
<organism evidence="1">
    <name type="scientific">marine sediment metagenome</name>
    <dbReference type="NCBI Taxonomy" id="412755"/>
    <lineage>
        <taxon>unclassified sequences</taxon>
        <taxon>metagenomes</taxon>
        <taxon>ecological metagenomes</taxon>
    </lineage>
</organism>
<proteinExistence type="predicted"/>